<feature type="signal peptide" evidence="1">
    <location>
        <begin position="1"/>
        <end position="27"/>
    </location>
</feature>
<feature type="chain" id="PRO_5046860784" description="Secreted protein" evidence="1">
    <location>
        <begin position="28"/>
        <end position="96"/>
    </location>
</feature>
<dbReference type="RefSeq" id="WP_253668493.1">
    <property type="nucleotide sequence ID" value="NZ_JAMTCP010000004.1"/>
</dbReference>
<name>A0ABT1HPW2_STRSD</name>
<dbReference type="Proteomes" id="UP001205311">
    <property type="component" value="Unassembled WGS sequence"/>
</dbReference>
<organism evidence="2 3">
    <name type="scientific">Streptoalloteichus tenebrarius (strain ATCC 17920 / DSM 40477 / JCM 4838 / CBS 697.72 / NBRC 16177 / NCIMB 11028 / NRRL B-12390 / A12253. 1 / ISP 5477)</name>
    <name type="common">Streptomyces tenebrarius</name>
    <dbReference type="NCBI Taxonomy" id="1933"/>
    <lineage>
        <taxon>Bacteria</taxon>
        <taxon>Bacillati</taxon>
        <taxon>Actinomycetota</taxon>
        <taxon>Actinomycetes</taxon>
        <taxon>Pseudonocardiales</taxon>
        <taxon>Pseudonocardiaceae</taxon>
        <taxon>Streptoalloteichus</taxon>
    </lineage>
</organism>
<evidence type="ECO:0000256" key="1">
    <source>
        <dbReference type="SAM" id="SignalP"/>
    </source>
</evidence>
<dbReference type="EMBL" id="JAMTCP010000004">
    <property type="protein sequence ID" value="MCP2257543.1"/>
    <property type="molecule type" value="Genomic_DNA"/>
</dbReference>
<evidence type="ECO:0000313" key="3">
    <source>
        <dbReference type="Proteomes" id="UP001205311"/>
    </source>
</evidence>
<comment type="caution">
    <text evidence="2">The sequence shown here is derived from an EMBL/GenBank/DDBJ whole genome shotgun (WGS) entry which is preliminary data.</text>
</comment>
<gene>
    <name evidence="2" type="ORF">LX15_001228</name>
</gene>
<protein>
    <recommendedName>
        <fullName evidence="4">Secreted protein</fullName>
    </recommendedName>
</protein>
<keyword evidence="3" id="KW-1185">Reference proteome</keyword>
<evidence type="ECO:0000313" key="2">
    <source>
        <dbReference type="EMBL" id="MCP2257543.1"/>
    </source>
</evidence>
<accession>A0ABT1HPW2</accession>
<reference evidence="2 3" key="1">
    <citation type="submission" date="2022-06" db="EMBL/GenBank/DDBJ databases">
        <title>Genomic Encyclopedia of Archaeal and Bacterial Type Strains, Phase II (KMG-II): from individual species to whole genera.</title>
        <authorList>
            <person name="Goeker M."/>
        </authorList>
    </citation>
    <scope>NUCLEOTIDE SEQUENCE [LARGE SCALE GENOMIC DNA]</scope>
    <source>
        <strain evidence="2 3">DSM 40477</strain>
    </source>
</reference>
<evidence type="ECO:0008006" key="4">
    <source>
        <dbReference type="Google" id="ProtNLM"/>
    </source>
</evidence>
<proteinExistence type="predicted"/>
<sequence length="96" mass="9643">MRPVVTTLAALALAVAAAVTAPGPAEAAQGTLVVDGKRHQDPSGCFASEQYPMTIANNTDSMASVFDDAECSGTMVALIPPGGGGVFQYGSSVQID</sequence>
<keyword evidence="1" id="KW-0732">Signal</keyword>